<dbReference type="WBParaSite" id="RSKR_0000772400.1">
    <property type="protein sequence ID" value="RSKR_0000772400.1"/>
    <property type="gene ID" value="RSKR_0000772400"/>
</dbReference>
<evidence type="ECO:0000313" key="1">
    <source>
        <dbReference type="Proteomes" id="UP000095286"/>
    </source>
</evidence>
<sequence length="638" mass="72540">MKFVYILLIFTLTICFLETTQNPVNYSSGSCGKRVVGYYTSWLDRYITEKQAKGLTHVIFAFFHMDKDGKLFVSKKGTDDENSLEMKKLKHLMDMRKVNPELKIMFAVGGWENSQHFSNLCSNDGSMQKFVDEILRITHLYGFDGVDVDWEYPTTGGSVEGIPADKQNYVTLMRQLREAFNVYENKVNRVEKLLISFAGAAGEWTLDPGFDLSALKEYVNFMNIMSYDYFGAWESKWGAYTGPPAPLYHGSLKTMSGKMNVDWTMKYYYCKVRSLQQLNMGIPFYGRFWNNVGEAIDSNDDMWRLATKNADGKFEGGHIQWRELMSKANETWKTDEAKFHEKTRVPYVFRNRKFLSYENPRSIKEKMMYTQRKGLGGVMIWAIEYDDDKSSLLETVNSVDLCEESTEKGYKCSPLTEKRWWTADESDEFAGMCGKSAPLYNGFYPVCDSADLGYSCCGRFGYCGTGTEYCDCSECVNYAANPKMVLVEPIKPTTPIRWYTNAAPQGKRGRCGRNSPLREDGSFAICNPDDNASFCCSNAGYCGSTKEHCECDGCVNFKINPTFKYVPITWWTYAQSSENSGKCGKNAPILKDGTIPTCNPESLSAHCCSISGWCGTGKEYCECENCVDFKKNPDFKFT</sequence>
<evidence type="ECO:0000313" key="2">
    <source>
        <dbReference type="WBParaSite" id="RSKR_0000772400.1"/>
    </source>
</evidence>
<dbReference type="Proteomes" id="UP000095286">
    <property type="component" value="Unplaced"/>
</dbReference>
<reference evidence="2" key="1">
    <citation type="submission" date="2016-11" db="UniProtKB">
        <authorList>
            <consortium name="WormBaseParasite"/>
        </authorList>
    </citation>
    <scope>IDENTIFICATION</scope>
    <source>
        <strain evidence="2">KR3021</strain>
    </source>
</reference>
<proteinExistence type="predicted"/>
<organism evidence="1 2">
    <name type="scientific">Rhabditophanes sp. KR3021</name>
    <dbReference type="NCBI Taxonomy" id="114890"/>
    <lineage>
        <taxon>Eukaryota</taxon>
        <taxon>Metazoa</taxon>
        <taxon>Ecdysozoa</taxon>
        <taxon>Nematoda</taxon>
        <taxon>Chromadorea</taxon>
        <taxon>Rhabditida</taxon>
        <taxon>Tylenchina</taxon>
        <taxon>Panagrolaimomorpha</taxon>
        <taxon>Strongyloidoidea</taxon>
        <taxon>Alloionematidae</taxon>
        <taxon>Rhabditophanes</taxon>
    </lineage>
</organism>
<name>A0AC35U694_9BILA</name>
<accession>A0AC35U694</accession>
<protein>
    <submittedName>
        <fullName evidence="2">GH18 domain-containing protein</fullName>
    </submittedName>
</protein>